<feature type="transmembrane region" description="Helical" evidence="1">
    <location>
        <begin position="21"/>
        <end position="41"/>
    </location>
</feature>
<keyword evidence="1" id="KW-1133">Transmembrane helix</keyword>
<keyword evidence="1" id="KW-0812">Transmembrane</keyword>
<name>A0ABD4A6J7_9BACI</name>
<evidence type="ECO:0000256" key="1">
    <source>
        <dbReference type="SAM" id="Phobius"/>
    </source>
</evidence>
<dbReference type="EMBL" id="JXLU01000086">
    <property type="protein sequence ID" value="KIO72698.1"/>
    <property type="molecule type" value="Genomic_DNA"/>
</dbReference>
<dbReference type="Proteomes" id="UP000032076">
    <property type="component" value="Unassembled WGS sequence"/>
</dbReference>
<accession>A0ABD4A6J7</accession>
<evidence type="ECO:0000313" key="2">
    <source>
        <dbReference type="EMBL" id="KIO72698.1"/>
    </source>
</evidence>
<reference evidence="2 3" key="1">
    <citation type="submission" date="2015-01" db="EMBL/GenBank/DDBJ databases">
        <title>Draft Genome Sequences of Four Bacillus thermoamylovorans Strains, Isolated From Food Products.</title>
        <authorList>
            <person name="Krawcyk A.O."/>
            <person name="Berendsen E.M."/>
            <person name="Eijlander R.T."/>
            <person name="de Jong A."/>
            <person name="Wells-Bennik M."/>
            <person name="Kuipers O.P."/>
        </authorList>
    </citation>
    <scope>NUCLEOTIDE SEQUENCE [LARGE SCALE GENOMIC DNA]</scope>
    <source>
        <strain evidence="2 3">B4167</strain>
    </source>
</reference>
<sequence length="57" mass="6967">MNKKLAHVRNKKQLFYFPFSIIKMVINVLVIFALIMITIYFKRGKWVWRILKKHKSS</sequence>
<gene>
    <name evidence="2" type="ORF">B4167_2835</name>
</gene>
<keyword evidence="1" id="KW-0472">Membrane</keyword>
<comment type="caution">
    <text evidence="2">The sequence shown here is derived from an EMBL/GenBank/DDBJ whole genome shotgun (WGS) entry which is preliminary data.</text>
</comment>
<organism evidence="2 3">
    <name type="scientific">Caldibacillus thermoamylovorans</name>
    <dbReference type="NCBI Taxonomy" id="35841"/>
    <lineage>
        <taxon>Bacteria</taxon>
        <taxon>Bacillati</taxon>
        <taxon>Bacillota</taxon>
        <taxon>Bacilli</taxon>
        <taxon>Bacillales</taxon>
        <taxon>Bacillaceae</taxon>
        <taxon>Caldibacillus</taxon>
    </lineage>
</organism>
<dbReference type="AlphaFoldDB" id="A0ABD4A6J7"/>
<proteinExistence type="predicted"/>
<protein>
    <submittedName>
        <fullName evidence="2">Uncharacterized protein</fullName>
    </submittedName>
</protein>
<evidence type="ECO:0000313" key="3">
    <source>
        <dbReference type="Proteomes" id="UP000032076"/>
    </source>
</evidence>